<keyword evidence="1" id="KW-1133">Transmembrane helix</keyword>
<evidence type="ECO:0000256" key="1">
    <source>
        <dbReference type="SAM" id="Phobius"/>
    </source>
</evidence>
<evidence type="ECO:0000313" key="2">
    <source>
        <dbReference type="EMBL" id="MCP9201328.1"/>
    </source>
</evidence>
<keyword evidence="3" id="KW-1185">Reference proteome</keyword>
<protein>
    <submittedName>
        <fullName evidence="2">Uncharacterized protein</fullName>
    </submittedName>
</protein>
<dbReference type="Proteomes" id="UP001155280">
    <property type="component" value="Unassembled WGS sequence"/>
</dbReference>
<dbReference type="RefSeq" id="WP_241552193.1">
    <property type="nucleotide sequence ID" value="NZ_JANCNS010000003.1"/>
</dbReference>
<proteinExistence type="predicted"/>
<keyword evidence="1" id="KW-0812">Transmembrane</keyword>
<dbReference type="EMBL" id="JANCNS010000003">
    <property type="protein sequence ID" value="MCP9201328.1"/>
    <property type="molecule type" value="Genomic_DNA"/>
</dbReference>
<sequence>MAALEEIKQHFDIDELEKQLQTVLTLKDPIGYMESNINWEIDKEDLDDSPELDDQILLMTSDSRMKTIYGAWNPFKRFLSWLSRKKIAKGVKKALCGIADKIQSLIDEEAELKKILEVALLALIGALGIGSINPVVLTIVVGFLGAMILNGVTKFCGF</sequence>
<reference evidence="2" key="1">
    <citation type="submission" date="2022-07" db="EMBL/GenBank/DDBJ databases">
        <title>Gramela sediminis sp. nov., isolated from deep-sea sediment of the Indian Ocean.</title>
        <authorList>
            <person name="Shi H."/>
        </authorList>
    </citation>
    <scope>NUCLEOTIDE SEQUENCE</scope>
    <source>
        <strain evidence="2">GC03-9</strain>
    </source>
</reference>
<dbReference type="AlphaFoldDB" id="A0A9X2KZP5"/>
<accession>A0A9X2KZP5</accession>
<name>A0A9X2KZP5_9FLAO</name>
<keyword evidence="1" id="KW-0472">Membrane</keyword>
<gene>
    <name evidence="2" type="ORF">MKO06_15570</name>
</gene>
<evidence type="ECO:0000313" key="3">
    <source>
        <dbReference type="Proteomes" id="UP001155280"/>
    </source>
</evidence>
<organism evidence="2 3">
    <name type="scientific">Christiangramia oceanisediminis</name>
    <dbReference type="NCBI Taxonomy" id="2920386"/>
    <lineage>
        <taxon>Bacteria</taxon>
        <taxon>Pseudomonadati</taxon>
        <taxon>Bacteroidota</taxon>
        <taxon>Flavobacteriia</taxon>
        <taxon>Flavobacteriales</taxon>
        <taxon>Flavobacteriaceae</taxon>
        <taxon>Christiangramia</taxon>
    </lineage>
</organism>
<feature type="transmembrane region" description="Helical" evidence="1">
    <location>
        <begin position="118"/>
        <end position="149"/>
    </location>
</feature>
<comment type="caution">
    <text evidence="2">The sequence shown here is derived from an EMBL/GenBank/DDBJ whole genome shotgun (WGS) entry which is preliminary data.</text>
</comment>